<evidence type="ECO:0000259" key="7">
    <source>
        <dbReference type="Pfam" id="PF01702"/>
    </source>
</evidence>
<feature type="binding site" evidence="5">
    <location>
        <position position="410"/>
    </location>
    <ligand>
        <name>Zn(2+)</name>
        <dbReference type="ChEBI" id="CHEBI:29105"/>
    </ligand>
</feature>
<feature type="compositionally biased region" description="Low complexity" evidence="6">
    <location>
        <begin position="28"/>
        <end position="40"/>
    </location>
</feature>
<feature type="region of interest" description="RNA binding; important for wobble base 34 recognition" evidence="5">
    <location>
        <begin position="372"/>
        <end position="376"/>
    </location>
</feature>
<accession>A0A087AH05</accession>
<comment type="cofactor">
    <cofactor evidence="5">
        <name>Zn(2+)</name>
        <dbReference type="ChEBI" id="CHEBI:29105"/>
    </cofactor>
    <text evidence="5">Binds 1 zinc ion per subunit.</text>
</comment>
<feature type="binding site" evidence="5">
    <location>
        <begin position="164"/>
        <end position="168"/>
    </location>
    <ligand>
        <name>substrate</name>
    </ligand>
</feature>
<dbReference type="eggNOG" id="COG0343">
    <property type="taxonomic scope" value="Bacteria"/>
</dbReference>
<evidence type="ECO:0000313" key="9">
    <source>
        <dbReference type="Proteomes" id="UP000028995"/>
    </source>
</evidence>
<comment type="caution">
    <text evidence="5">Lacks conserved residue(s) required for the propagation of feature annotation.</text>
</comment>
<feature type="binding site" evidence="5">
    <location>
        <position position="405"/>
    </location>
    <ligand>
        <name>Zn(2+)</name>
        <dbReference type="ChEBI" id="CHEBI:29105"/>
    </ligand>
</feature>
<dbReference type="GO" id="GO:0046872">
    <property type="term" value="F:metal ion binding"/>
    <property type="evidence" value="ECO:0007669"/>
    <property type="project" value="UniProtKB-KW"/>
</dbReference>
<keyword evidence="9" id="KW-1185">Reference proteome</keyword>
<dbReference type="Pfam" id="PF01702">
    <property type="entry name" value="TGT"/>
    <property type="match status" value="1"/>
</dbReference>
<organism evidence="8 9">
    <name type="scientific">Bifidobacterium choerinum</name>
    <dbReference type="NCBI Taxonomy" id="35760"/>
    <lineage>
        <taxon>Bacteria</taxon>
        <taxon>Bacillati</taxon>
        <taxon>Actinomycetota</taxon>
        <taxon>Actinomycetes</taxon>
        <taxon>Bifidobacteriales</taxon>
        <taxon>Bifidobacteriaceae</taxon>
        <taxon>Bifidobacterium</taxon>
    </lineage>
</organism>
<evidence type="ECO:0000256" key="5">
    <source>
        <dbReference type="HAMAP-Rule" id="MF_00168"/>
    </source>
</evidence>
<gene>
    <name evidence="5" type="primary">tgt</name>
    <name evidence="8" type="ORF">BCHO_0135</name>
</gene>
<keyword evidence="4 5" id="KW-0671">Queuosine biosynthesis</keyword>
<dbReference type="AlphaFoldDB" id="A0A087AH05"/>
<dbReference type="UniPathway" id="UPA00392"/>
<feature type="binding site" evidence="5">
    <location>
        <position position="436"/>
    </location>
    <ligand>
        <name>Zn(2+)</name>
        <dbReference type="ChEBI" id="CHEBI:29105"/>
    </ligand>
</feature>
<feature type="binding site" evidence="5">
    <location>
        <position position="407"/>
    </location>
    <ligand>
        <name>Zn(2+)</name>
        <dbReference type="ChEBI" id="CHEBI:29105"/>
    </ligand>
</feature>
<comment type="catalytic activity">
    <reaction evidence="5">
        <text>7-aminomethyl-7-carbaguanine + guanosine(34) in tRNA = 7-aminomethyl-7-carbaguanosine(34) in tRNA + guanine</text>
        <dbReference type="Rhea" id="RHEA:24104"/>
        <dbReference type="Rhea" id="RHEA-COMP:10341"/>
        <dbReference type="Rhea" id="RHEA-COMP:10342"/>
        <dbReference type="ChEBI" id="CHEBI:16235"/>
        <dbReference type="ChEBI" id="CHEBI:58703"/>
        <dbReference type="ChEBI" id="CHEBI:74269"/>
        <dbReference type="ChEBI" id="CHEBI:82833"/>
        <dbReference type="EC" id="2.4.2.29"/>
    </reaction>
</comment>
<dbReference type="InterPro" id="IPR036511">
    <property type="entry name" value="TGT-like_sf"/>
</dbReference>
<feature type="binding site" evidence="5">
    <location>
        <position position="293"/>
    </location>
    <ligand>
        <name>substrate</name>
    </ligand>
</feature>
<dbReference type="EMBL" id="JGYU01000002">
    <property type="protein sequence ID" value="KFI58055.1"/>
    <property type="molecule type" value="Genomic_DNA"/>
</dbReference>
<reference evidence="8 9" key="1">
    <citation type="submission" date="2014-03" db="EMBL/GenBank/DDBJ databases">
        <title>Genomics of Bifidobacteria.</title>
        <authorList>
            <person name="Ventura M."/>
            <person name="Milani C."/>
            <person name="Lugli G.A."/>
        </authorList>
    </citation>
    <scope>NUCLEOTIDE SEQUENCE [LARGE SCALE GENOMIC DNA]</scope>
    <source>
        <strain evidence="8 9">LMG 10510</strain>
    </source>
</reference>
<keyword evidence="5" id="KW-0862">Zinc</keyword>
<dbReference type="PANTHER" id="PTHR46499">
    <property type="entry name" value="QUEUINE TRNA-RIBOSYLTRANSFERASE"/>
    <property type="match status" value="1"/>
</dbReference>
<feature type="domain" description="tRNA-guanine(15) transglycosylase-like" evidence="7">
    <location>
        <begin position="87"/>
        <end position="468"/>
    </location>
</feature>
<feature type="compositionally biased region" description="Basic and acidic residues" evidence="6">
    <location>
        <begin position="1"/>
        <end position="15"/>
    </location>
</feature>
<feature type="compositionally biased region" description="Basic and acidic residues" evidence="6">
    <location>
        <begin position="48"/>
        <end position="60"/>
    </location>
</feature>
<dbReference type="EC" id="2.4.2.29" evidence="5"/>
<dbReference type="InterPro" id="IPR050076">
    <property type="entry name" value="ArchSynthase1/Queuine_TRR"/>
</dbReference>
<sequence length="475" mass="52489">MADDEPRQRQAHDPCRWTTAGPRIAHMTSTSIPSDTTITSAPAPQLVEHPRGAEAGKPGDRSAFHFEQITRLPDSSDGKGKGGARYGRTGILHTPHGDIRTPAFVPVATQGAMKAVLPESMVQLGAQCLLSNAFHLYERPGEDVLDEAGGLAKFMNWNGPTFTDSGGFQVLSLGAGFKKTLAMDVKGMKSDDVIAEGKERMAFVDEDGVTFKSPLNGSLHRFSAEISMNIQHKIGADIMFAFDELTTLMNTRRYQENSVERTYRWAQRCVAEHERLTAERVGKPYQALYGVVQGANYEDLRRHAAQQIASLDFDGVGIGGAMEKRIIGNICAWICDEMPESRPRHVLGIAAVDDIFACVENGGDTFDCVAPARCGRNGAIFTRDGRYNIKRAQYKHDFGPLEEGCGCYTCTHYSRAYVDHLLRAHEMNGFTLATIHNEYFFVHLLDDIRASIDGGYFDEFRDETLARFYANGSRG</sequence>
<feature type="active site" description="Proton acceptor" evidence="5">
    <location>
        <position position="164"/>
    </location>
</feature>
<dbReference type="PANTHER" id="PTHR46499:SF1">
    <property type="entry name" value="QUEUINE TRNA-RIBOSYLTRANSFERASE"/>
    <property type="match status" value="1"/>
</dbReference>
<keyword evidence="1 5" id="KW-0328">Glycosyltransferase</keyword>
<dbReference type="InterPro" id="IPR002616">
    <property type="entry name" value="tRNA_ribo_trans-like"/>
</dbReference>
<dbReference type="NCBIfam" id="TIGR00449">
    <property type="entry name" value="tgt_general"/>
    <property type="match status" value="1"/>
</dbReference>
<dbReference type="STRING" id="35760.BCHO_0135"/>
<dbReference type="GO" id="GO:0005829">
    <property type="term" value="C:cytosol"/>
    <property type="evidence" value="ECO:0007669"/>
    <property type="project" value="TreeGrafter"/>
</dbReference>
<feature type="binding site" evidence="5">
    <location>
        <position position="320"/>
    </location>
    <ligand>
        <name>substrate</name>
    </ligand>
</feature>
<comment type="function">
    <text evidence="5">Catalyzes the base-exchange of a guanine (G) residue with the queuine precursor 7-aminomethyl-7-deazaguanine (PreQ1) at position 34 (anticodon wobble position) in tRNAs with GU(N) anticodons (tRNA-Asp, -Asn, -His and -Tyr). Catalysis occurs through a double-displacement mechanism. The nucleophile active site attacks the C1' of nucleotide 34 to detach the guanine base from the RNA, forming a covalent enzyme-RNA intermediate. The proton acceptor active site deprotonates the incoming PreQ1, allowing a nucleophilic attack on the C1' of the ribose to form the product. After dissociation, two additional enzymatic reactions on the tRNA convert PreQ1 to queuine (Q), resulting in the hypermodified nucleoside queuosine (7-(((4,5-cis-dihydroxy-2-cyclopenten-1-yl)amino)methyl)-7-deazaguanosine).</text>
</comment>
<keyword evidence="5" id="KW-0479">Metal-binding</keyword>
<comment type="caution">
    <text evidence="8">The sequence shown here is derived from an EMBL/GenBank/DDBJ whole genome shotgun (WGS) entry which is preliminary data.</text>
</comment>
<comment type="similarity">
    <text evidence="5">Belongs to the queuine tRNA-ribosyltransferase family.</text>
</comment>
<dbReference type="Gene3D" id="3.20.20.105">
    <property type="entry name" value="Queuine tRNA-ribosyltransferase-like"/>
    <property type="match status" value="1"/>
</dbReference>
<dbReference type="SUPFAM" id="SSF51713">
    <property type="entry name" value="tRNA-guanine transglycosylase"/>
    <property type="match status" value="1"/>
</dbReference>
<feature type="active site" description="Nucleophile" evidence="5">
    <location>
        <position position="367"/>
    </location>
</feature>
<dbReference type="InterPro" id="IPR004803">
    <property type="entry name" value="TGT"/>
</dbReference>
<proteinExistence type="inferred from homology"/>
<dbReference type="GO" id="GO:0008616">
    <property type="term" value="P:tRNA queuosine(34) biosynthetic process"/>
    <property type="evidence" value="ECO:0007669"/>
    <property type="project" value="UniProtKB-UniRule"/>
</dbReference>
<evidence type="ECO:0000256" key="3">
    <source>
        <dbReference type="ARBA" id="ARBA00022694"/>
    </source>
</evidence>
<evidence type="ECO:0000256" key="1">
    <source>
        <dbReference type="ARBA" id="ARBA00022676"/>
    </source>
</evidence>
<protein>
    <recommendedName>
        <fullName evidence="5">Queuine tRNA-ribosyltransferase</fullName>
        <ecNumber evidence="5">2.4.2.29</ecNumber>
    </recommendedName>
    <alternativeName>
        <fullName evidence="5">Guanine insertion enzyme</fullName>
    </alternativeName>
    <alternativeName>
        <fullName evidence="5">tRNA-guanine transglycosylase</fullName>
    </alternativeName>
</protein>
<evidence type="ECO:0000256" key="4">
    <source>
        <dbReference type="ARBA" id="ARBA00022785"/>
    </source>
</evidence>
<evidence type="ECO:0000313" key="8">
    <source>
        <dbReference type="EMBL" id="KFI58055.1"/>
    </source>
</evidence>
<comment type="pathway">
    <text evidence="5">tRNA modification; tRNA-queuosine biosynthesis.</text>
</comment>
<dbReference type="Proteomes" id="UP000028995">
    <property type="component" value="Unassembled WGS sequence"/>
</dbReference>
<dbReference type="HAMAP" id="MF_00168">
    <property type="entry name" value="Q_tRNA_Tgt"/>
    <property type="match status" value="1"/>
</dbReference>
<dbReference type="NCBIfam" id="TIGR00430">
    <property type="entry name" value="Q_tRNA_tgt"/>
    <property type="match status" value="1"/>
</dbReference>
<keyword evidence="3 5" id="KW-0819">tRNA processing</keyword>
<feature type="binding site" evidence="5">
    <location>
        <position position="243"/>
    </location>
    <ligand>
        <name>substrate</name>
    </ligand>
</feature>
<evidence type="ECO:0000256" key="2">
    <source>
        <dbReference type="ARBA" id="ARBA00022679"/>
    </source>
</evidence>
<comment type="subunit">
    <text evidence="5">Homodimer. Within each dimer, one monomer is responsible for RNA recognition and catalysis, while the other monomer binds to the replacement base PreQ1.</text>
</comment>
<keyword evidence="2 5" id="KW-0808">Transferase</keyword>
<evidence type="ECO:0000256" key="6">
    <source>
        <dbReference type="SAM" id="MobiDB-lite"/>
    </source>
</evidence>
<name>A0A087AH05_9BIFI</name>
<feature type="region of interest" description="Disordered" evidence="6">
    <location>
        <begin position="1"/>
        <end position="60"/>
    </location>
</feature>
<dbReference type="GO" id="GO:0008479">
    <property type="term" value="F:tRNA-guanosine(34) queuine transglycosylase activity"/>
    <property type="evidence" value="ECO:0007669"/>
    <property type="project" value="UniProtKB-UniRule"/>
</dbReference>